<evidence type="ECO:0000256" key="1">
    <source>
        <dbReference type="ARBA" id="ARBA00022448"/>
    </source>
</evidence>
<keyword evidence="10" id="KW-0869">Chloride channel</keyword>
<name>A0AAD9JXD2_9ANNE</name>
<keyword evidence="13" id="KW-0628">Postsynaptic cell membrane</keyword>
<dbReference type="GO" id="GO:0034707">
    <property type="term" value="C:chloride channel complex"/>
    <property type="evidence" value="ECO:0007669"/>
    <property type="project" value="UniProtKB-KW"/>
</dbReference>
<evidence type="ECO:0000256" key="15">
    <source>
        <dbReference type="ARBA" id="ARBA00034104"/>
    </source>
</evidence>
<keyword evidence="20" id="KW-1185">Reference proteome</keyword>
<dbReference type="GO" id="GO:0004888">
    <property type="term" value="F:transmembrane signaling receptor activity"/>
    <property type="evidence" value="ECO:0007669"/>
    <property type="project" value="InterPro"/>
</dbReference>
<dbReference type="AlphaFoldDB" id="A0AAD9JXD2"/>
<feature type="domain" description="Neurotransmitter-gated ion-channel ligand-binding" evidence="17">
    <location>
        <begin position="2"/>
        <end position="90"/>
    </location>
</feature>
<evidence type="ECO:0000256" key="16">
    <source>
        <dbReference type="SAM" id="Phobius"/>
    </source>
</evidence>
<accession>A0AAD9JXD2</accession>
<evidence type="ECO:0000256" key="14">
    <source>
        <dbReference type="ARBA" id="ARBA00023303"/>
    </source>
</evidence>
<dbReference type="Gene3D" id="2.70.170.10">
    <property type="entry name" value="Neurotransmitter-gated ion-channel ligand-binding domain"/>
    <property type="match status" value="2"/>
</dbReference>
<evidence type="ECO:0000313" key="19">
    <source>
        <dbReference type="EMBL" id="KAK2160626.1"/>
    </source>
</evidence>
<keyword evidence="6" id="KW-0770">Synapse</keyword>
<keyword evidence="9" id="KW-1015">Disulfide bond</keyword>
<dbReference type="InterPro" id="IPR006029">
    <property type="entry name" value="Neurotrans-gated_channel_TM"/>
</dbReference>
<dbReference type="SUPFAM" id="SSF63712">
    <property type="entry name" value="Nicotinic receptor ligand binding domain-like"/>
    <property type="match status" value="1"/>
</dbReference>
<feature type="domain" description="Neurotransmitter-gated ion-channel transmembrane" evidence="18">
    <location>
        <begin position="156"/>
        <end position="254"/>
    </location>
</feature>
<sequence>MLVNYDNRIAPNFDKKAAVNVSLNLFISSFDSISENTMDYLITIFLRQRWNDPRLNYEAISDDDVLTLDSNMAEDIWVPDLFFTNEKTVAYTTDKLVFIWDTYTPLEINQDLELPQFALDDYRFVDCAKTYTTGSFSCLQVNFILRRDIGYYMIQTYIPSGLVVILSWVSFWINSDAVPARISLGVLTILTMTTQSTGVRQSLPRVSYIKAIDVWMSTCLVFVFASLLEFAIVNVLSRKEVKRMVTIRRTKQMKTQQDNDDLDEREVVQDGKIKKAAYLRDSVGKAKARTVDKYSRMVVSYIKAIDVWMSTCLVFVFASLLEFAIVNVLSRKEVKRMVTIRRTKQLKTQQDNDDLDETVPTWTMNNLCSITRFAILDLSKNGEFIVDKRHSDHTRSDLIPAMSHHKFAIV</sequence>
<comment type="subcellular location">
    <subcellularLocation>
        <location evidence="15">Postsynaptic cell membrane</location>
        <topology evidence="15">Multi-pass membrane protein</topology>
    </subcellularLocation>
</comment>
<evidence type="ECO:0000256" key="11">
    <source>
        <dbReference type="ARBA" id="ARBA00023180"/>
    </source>
</evidence>
<keyword evidence="7" id="KW-0406">Ion transport</keyword>
<keyword evidence="8 16" id="KW-0472">Membrane</keyword>
<evidence type="ECO:0000256" key="4">
    <source>
        <dbReference type="ARBA" id="ARBA00022729"/>
    </source>
</evidence>
<keyword evidence="1" id="KW-0813">Transport</keyword>
<feature type="transmembrane region" description="Helical" evidence="16">
    <location>
        <begin position="149"/>
        <end position="171"/>
    </location>
</feature>
<protein>
    <submittedName>
        <fullName evidence="19">Uncharacterized protein</fullName>
    </submittedName>
</protein>
<evidence type="ECO:0000256" key="6">
    <source>
        <dbReference type="ARBA" id="ARBA00023018"/>
    </source>
</evidence>
<organism evidence="19 20">
    <name type="scientific">Paralvinella palmiformis</name>
    <dbReference type="NCBI Taxonomy" id="53620"/>
    <lineage>
        <taxon>Eukaryota</taxon>
        <taxon>Metazoa</taxon>
        <taxon>Spiralia</taxon>
        <taxon>Lophotrochozoa</taxon>
        <taxon>Annelida</taxon>
        <taxon>Polychaeta</taxon>
        <taxon>Sedentaria</taxon>
        <taxon>Canalipalpata</taxon>
        <taxon>Terebellida</taxon>
        <taxon>Terebelliformia</taxon>
        <taxon>Alvinellidae</taxon>
        <taxon>Paralvinella</taxon>
    </lineage>
</organism>
<feature type="domain" description="Neurotransmitter-gated ion-channel transmembrane" evidence="18">
    <location>
        <begin position="299"/>
        <end position="348"/>
    </location>
</feature>
<evidence type="ECO:0000259" key="18">
    <source>
        <dbReference type="Pfam" id="PF02932"/>
    </source>
</evidence>
<keyword evidence="14" id="KW-0407">Ion channel</keyword>
<evidence type="ECO:0000256" key="2">
    <source>
        <dbReference type="ARBA" id="ARBA00022475"/>
    </source>
</evidence>
<dbReference type="CDD" id="cd19049">
    <property type="entry name" value="LGIC_TM_anion"/>
    <property type="match status" value="1"/>
</dbReference>
<dbReference type="InterPro" id="IPR036734">
    <property type="entry name" value="Neur_chan_lig-bd_sf"/>
</dbReference>
<comment type="caution">
    <text evidence="19">The sequence shown here is derived from an EMBL/GenBank/DDBJ whole genome shotgun (WGS) entry which is preliminary data.</text>
</comment>
<gene>
    <name evidence="19" type="ORF">LSH36_129g06010</name>
</gene>
<feature type="transmembrane region" description="Helical" evidence="16">
    <location>
        <begin position="214"/>
        <end position="236"/>
    </location>
</feature>
<dbReference type="PANTHER" id="PTHR18945">
    <property type="entry name" value="NEUROTRANSMITTER GATED ION CHANNEL"/>
    <property type="match status" value="1"/>
</dbReference>
<keyword evidence="5 16" id="KW-1133">Transmembrane helix</keyword>
<evidence type="ECO:0000256" key="5">
    <source>
        <dbReference type="ARBA" id="ARBA00022989"/>
    </source>
</evidence>
<dbReference type="InterPro" id="IPR036719">
    <property type="entry name" value="Neuro-gated_channel_TM_sf"/>
</dbReference>
<evidence type="ECO:0000256" key="12">
    <source>
        <dbReference type="ARBA" id="ARBA00023214"/>
    </source>
</evidence>
<proteinExistence type="predicted"/>
<keyword evidence="4" id="KW-0732">Signal</keyword>
<dbReference type="Proteomes" id="UP001208570">
    <property type="component" value="Unassembled WGS sequence"/>
</dbReference>
<feature type="transmembrane region" description="Helical" evidence="16">
    <location>
        <begin position="177"/>
        <end position="193"/>
    </location>
</feature>
<feature type="transmembrane region" description="Helical" evidence="16">
    <location>
        <begin position="307"/>
        <end position="329"/>
    </location>
</feature>
<evidence type="ECO:0000256" key="7">
    <source>
        <dbReference type="ARBA" id="ARBA00023065"/>
    </source>
</evidence>
<dbReference type="GO" id="GO:0005230">
    <property type="term" value="F:extracellular ligand-gated monoatomic ion channel activity"/>
    <property type="evidence" value="ECO:0007669"/>
    <property type="project" value="InterPro"/>
</dbReference>
<evidence type="ECO:0000256" key="13">
    <source>
        <dbReference type="ARBA" id="ARBA00023257"/>
    </source>
</evidence>
<evidence type="ECO:0000313" key="20">
    <source>
        <dbReference type="Proteomes" id="UP001208570"/>
    </source>
</evidence>
<evidence type="ECO:0000256" key="10">
    <source>
        <dbReference type="ARBA" id="ARBA00023173"/>
    </source>
</evidence>
<dbReference type="EMBL" id="JAODUP010000129">
    <property type="protein sequence ID" value="KAK2160626.1"/>
    <property type="molecule type" value="Genomic_DNA"/>
</dbReference>
<dbReference type="InterPro" id="IPR006201">
    <property type="entry name" value="Neur_channel"/>
</dbReference>
<dbReference type="InterPro" id="IPR006028">
    <property type="entry name" value="GABAA/Glycine_rcpt"/>
</dbReference>
<dbReference type="InterPro" id="IPR038050">
    <property type="entry name" value="Neuro_actylchol_rec"/>
</dbReference>
<dbReference type="FunFam" id="1.20.58.390:FF:000067">
    <property type="entry name" value="Glycine receptor subunit alpha-2"/>
    <property type="match status" value="1"/>
</dbReference>
<evidence type="ECO:0000259" key="17">
    <source>
        <dbReference type="Pfam" id="PF02931"/>
    </source>
</evidence>
<dbReference type="InterPro" id="IPR006202">
    <property type="entry name" value="Neur_chan_lig-bd"/>
</dbReference>
<dbReference type="Pfam" id="PF02931">
    <property type="entry name" value="Neur_chan_LBD"/>
    <property type="match status" value="1"/>
</dbReference>
<keyword evidence="3 16" id="KW-0812">Transmembrane</keyword>
<dbReference type="SUPFAM" id="SSF90112">
    <property type="entry name" value="Neurotransmitter-gated ion-channel transmembrane pore"/>
    <property type="match status" value="2"/>
</dbReference>
<keyword evidence="11" id="KW-0325">Glycoprotein</keyword>
<keyword evidence="12" id="KW-0868">Chloride</keyword>
<reference evidence="19" key="1">
    <citation type="journal article" date="2023" name="Mol. Biol. Evol.">
        <title>Third-Generation Sequencing Reveals the Adaptive Role of the Epigenome in Three Deep-Sea Polychaetes.</title>
        <authorList>
            <person name="Perez M."/>
            <person name="Aroh O."/>
            <person name="Sun Y."/>
            <person name="Lan Y."/>
            <person name="Juniper S.K."/>
            <person name="Young C.R."/>
            <person name="Angers B."/>
            <person name="Qian P.Y."/>
        </authorList>
    </citation>
    <scope>NUCLEOTIDE SEQUENCE</scope>
    <source>
        <strain evidence="19">P08H-3</strain>
    </source>
</reference>
<keyword evidence="2" id="KW-1003">Cell membrane</keyword>
<dbReference type="Pfam" id="PF02932">
    <property type="entry name" value="Neur_chan_memb"/>
    <property type="match status" value="2"/>
</dbReference>
<dbReference type="GO" id="GO:0005254">
    <property type="term" value="F:chloride channel activity"/>
    <property type="evidence" value="ECO:0007669"/>
    <property type="project" value="UniProtKB-KW"/>
</dbReference>
<dbReference type="PRINTS" id="PR00253">
    <property type="entry name" value="GABAARECEPTR"/>
</dbReference>
<evidence type="ECO:0000256" key="8">
    <source>
        <dbReference type="ARBA" id="ARBA00023136"/>
    </source>
</evidence>
<dbReference type="Gene3D" id="1.20.58.390">
    <property type="entry name" value="Neurotransmitter-gated ion-channel transmembrane domain"/>
    <property type="match status" value="2"/>
</dbReference>
<dbReference type="GO" id="GO:0045211">
    <property type="term" value="C:postsynaptic membrane"/>
    <property type="evidence" value="ECO:0007669"/>
    <property type="project" value="UniProtKB-SubCell"/>
</dbReference>
<evidence type="ECO:0000256" key="3">
    <source>
        <dbReference type="ARBA" id="ARBA00022692"/>
    </source>
</evidence>
<evidence type="ECO:0000256" key="9">
    <source>
        <dbReference type="ARBA" id="ARBA00023157"/>
    </source>
</evidence>